<dbReference type="Proteomes" id="UP000250462">
    <property type="component" value="Unassembled WGS sequence"/>
</dbReference>
<protein>
    <submittedName>
        <fullName evidence="1">Uncharacterized protein</fullName>
    </submittedName>
</protein>
<accession>A0A329R040</accession>
<gene>
    <name evidence="1" type="ORF">DPM12_03915</name>
</gene>
<comment type="caution">
    <text evidence="1">The sequence shown here is derived from an EMBL/GenBank/DDBJ whole genome shotgun (WGS) entry which is preliminary data.</text>
</comment>
<sequence>MMNESETTASDTEPVVENAVQTVRDRFGASGLRTLIALANRELARVEQAEASLAILDEQEPVAEPTSEPLDAADTQAWLAYTEIERE</sequence>
<reference evidence="1 2" key="1">
    <citation type="submission" date="2018-06" db="EMBL/GenBank/DDBJ databases">
        <title>Phytoactinopolyspora halophila sp. nov., a novel halophilic actinomycete isolated from a saline soil in China.</title>
        <authorList>
            <person name="Tang S.-K."/>
        </authorList>
    </citation>
    <scope>NUCLEOTIDE SEQUENCE [LARGE SCALE GENOMIC DNA]</scope>
    <source>
        <strain evidence="1 2">YIM 96934</strain>
    </source>
</reference>
<evidence type="ECO:0000313" key="2">
    <source>
        <dbReference type="Proteomes" id="UP000250462"/>
    </source>
</evidence>
<name>A0A329R040_9ACTN</name>
<dbReference type="AlphaFoldDB" id="A0A329R040"/>
<dbReference type="EMBL" id="QMIG01000002">
    <property type="protein sequence ID" value="RAW17994.1"/>
    <property type="molecule type" value="Genomic_DNA"/>
</dbReference>
<dbReference type="RefSeq" id="WP_112256950.1">
    <property type="nucleotide sequence ID" value="NZ_QMIG01000002.1"/>
</dbReference>
<evidence type="ECO:0000313" key="1">
    <source>
        <dbReference type="EMBL" id="RAW17994.1"/>
    </source>
</evidence>
<keyword evidence="2" id="KW-1185">Reference proteome</keyword>
<organism evidence="1 2">
    <name type="scientific">Phytoactinopolyspora halophila</name>
    <dbReference type="NCBI Taxonomy" id="1981511"/>
    <lineage>
        <taxon>Bacteria</taxon>
        <taxon>Bacillati</taxon>
        <taxon>Actinomycetota</taxon>
        <taxon>Actinomycetes</taxon>
        <taxon>Jiangellales</taxon>
        <taxon>Jiangellaceae</taxon>
        <taxon>Phytoactinopolyspora</taxon>
    </lineage>
</organism>
<proteinExistence type="predicted"/>